<dbReference type="AlphaFoldDB" id="A0AAE0S345"/>
<keyword evidence="4" id="KW-0560">Oxidoreductase</keyword>
<comment type="cofactor">
    <cofactor evidence="1">
        <name>FAD</name>
        <dbReference type="ChEBI" id="CHEBI:57692"/>
    </cofactor>
</comment>
<dbReference type="Proteomes" id="UP001195483">
    <property type="component" value="Unassembled WGS sequence"/>
</dbReference>
<evidence type="ECO:0000313" key="8">
    <source>
        <dbReference type="Proteomes" id="UP001195483"/>
    </source>
</evidence>
<feature type="domain" description="FAD/NAD(P)-binding" evidence="6">
    <location>
        <begin position="13"/>
        <end position="292"/>
    </location>
</feature>
<dbReference type="InterPro" id="IPR051169">
    <property type="entry name" value="NADH-Q_oxidoreductase"/>
</dbReference>
<keyword evidence="3" id="KW-0274">FAD</keyword>
<dbReference type="InterPro" id="IPR017584">
    <property type="entry name" value="Pyridine_nucleo_diS_OxRdtase_N"/>
</dbReference>
<dbReference type="NCBIfam" id="TIGR03169">
    <property type="entry name" value="Nterm_to_SelD"/>
    <property type="match status" value="1"/>
</dbReference>
<organism evidence="7 8">
    <name type="scientific">Potamilus streckersoni</name>
    <dbReference type="NCBI Taxonomy" id="2493646"/>
    <lineage>
        <taxon>Eukaryota</taxon>
        <taxon>Metazoa</taxon>
        <taxon>Spiralia</taxon>
        <taxon>Lophotrochozoa</taxon>
        <taxon>Mollusca</taxon>
        <taxon>Bivalvia</taxon>
        <taxon>Autobranchia</taxon>
        <taxon>Heteroconchia</taxon>
        <taxon>Palaeoheterodonta</taxon>
        <taxon>Unionida</taxon>
        <taxon>Unionoidea</taxon>
        <taxon>Unionidae</taxon>
        <taxon>Ambleminae</taxon>
        <taxon>Lampsilini</taxon>
        <taxon>Potamilus</taxon>
    </lineage>
</organism>
<accession>A0AAE0S345</accession>
<name>A0AAE0S345_9BIVA</name>
<evidence type="ECO:0000256" key="4">
    <source>
        <dbReference type="ARBA" id="ARBA00023002"/>
    </source>
</evidence>
<dbReference type="GO" id="GO:0003955">
    <property type="term" value="F:NAD(P)H dehydrogenase (quinone) activity"/>
    <property type="evidence" value="ECO:0007669"/>
    <property type="project" value="TreeGrafter"/>
</dbReference>
<proteinExistence type="predicted"/>
<dbReference type="Gene3D" id="3.30.1330.10">
    <property type="entry name" value="PurM-like, N-terminal domain"/>
    <property type="match status" value="1"/>
</dbReference>
<dbReference type="Pfam" id="PF00586">
    <property type="entry name" value="AIRS"/>
    <property type="match status" value="1"/>
</dbReference>
<dbReference type="PRINTS" id="PR00368">
    <property type="entry name" value="FADPNR"/>
</dbReference>
<dbReference type="SUPFAM" id="SSF55326">
    <property type="entry name" value="PurM N-terminal domain-like"/>
    <property type="match status" value="1"/>
</dbReference>
<dbReference type="Gene3D" id="3.50.50.100">
    <property type="match status" value="1"/>
</dbReference>
<reference evidence="7" key="3">
    <citation type="submission" date="2023-05" db="EMBL/GenBank/DDBJ databases">
        <authorList>
            <person name="Smith C.H."/>
        </authorList>
    </citation>
    <scope>NUCLEOTIDE SEQUENCE</scope>
    <source>
        <strain evidence="7">CHS0354</strain>
        <tissue evidence="7">Mantle</tissue>
    </source>
</reference>
<evidence type="ECO:0000259" key="6">
    <source>
        <dbReference type="Pfam" id="PF07992"/>
    </source>
</evidence>
<reference evidence="7" key="1">
    <citation type="journal article" date="2021" name="Genome Biol. Evol.">
        <title>A High-Quality Reference Genome for a Parasitic Bivalve with Doubly Uniparental Inheritance (Bivalvia: Unionida).</title>
        <authorList>
            <person name="Smith C.H."/>
        </authorList>
    </citation>
    <scope>NUCLEOTIDE SEQUENCE</scope>
    <source>
        <strain evidence="7">CHS0354</strain>
    </source>
</reference>
<gene>
    <name evidence="7" type="ORF">CHS0354_035320</name>
</gene>
<evidence type="ECO:0000256" key="1">
    <source>
        <dbReference type="ARBA" id="ARBA00001974"/>
    </source>
</evidence>
<dbReference type="EMBL" id="JAEAOA010002069">
    <property type="protein sequence ID" value="KAK3584239.1"/>
    <property type="molecule type" value="Genomic_DNA"/>
</dbReference>
<dbReference type="GO" id="GO:0019646">
    <property type="term" value="P:aerobic electron transport chain"/>
    <property type="evidence" value="ECO:0007669"/>
    <property type="project" value="TreeGrafter"/>
</dbReference>
<dbReference type="PANTHER" id="PTHR42913">
    <property type="entry name" value="APOPTOSIS-INDUCING FACTOR 1"/>
    <property type="match status" value="1"/>
</dbReference>
<sequence>MNSTLPYNHIKNDLVLIGAGHANLKVLKTLAMSPPSGTRITLITDVMQTPYSGMMHGYIAGHFMQNETHIDVNRLCKKLNVRILHSSVTGIDPKKQMIFCDNRPPVSYDYLSINCGSVQNNDTIPGAAEYALSVRPLQIKNCRGIFHLVIAGGGPTGVEMSIALRAKINYAMRDMNLIPDTVKVFLCIPDAHVLPGMSKKAVETIEAYIREHRITILNNSRLTAVEKDYVYMTDRKQIAADAVVLATGSGAPEWIVNTDLDTDKNGFICVKKTLQTLKYDNIFAGGDIVSIQGEKTDKSGVYAVRMADSIIYNIHAVISKRACKSYIPQKKAMYILGMEKDFGVLVRGNLAFSAPWVKKLKDYIDRKYVKSFSYPALKDIKLKRTPEDSMMRCGGCGGKVGKALLSDMLCNIKSAAHPDIMLGLNDYSDTACIQVAPDKYLYQSVDFFRELTDDLYLFGKITALHCLNDIYASGATPHSALAVMEYLTAGKNQPA</sequence>
<protein>
    <recommendedName>
        <fullName evidence="9">Pyridine nucleotide-disulfide oxidoreductase</fullName>
    </recommendedName>
</protein>
<dbReference type="PANTHER" id="PTHR42913:SF9">
    <property type="entry name" value="SLR1591 PROTEIN"/>
    <property type="match status" value="1"/>
</dbReference>
<dbReference type="InterPro" id="IPR023753">
    <property type="entry name" value="FAD/NAD-binding_dom"/>
</dbReference>
<evidence type="ECO:0000259" key="5">
    <source>
        <dbReference type="Pfam" id="PF00586"/>
    </source>
</evidence>
<keyword evidence="8" id="KW-1185">Reference proteome</keyword>
<dbReference type="SUPFAM" id="SSF51905">
    <property type="entry name" value="FAD/NAD(P)-binding domain"/>
    <property type="match status" value="2"/>
</dbReference>
<keyword evidence="2" id="KW-0285">Flavoprotein</keyword>
<evidence type="ECO:0008006" key="9">
    <source>
        <dbReference type="Google" id="ProtNLM"/>
    </source>
</evidence>
<evidence type="ECO:0000256" key="3">
    <source>
        <dbReference type="ARBA" id="ARBA00022827"/>
    </source>
</evidence>
<evidence type="ECO:0000256" key="2">
    <source>
        <dbReference type="ARBA" id="ARBA00022630"/>
    </source>
</evidence>
<dbReference type="Pfam" id="PF07992">
    <property type="entry name" value="Pyr_redox_2"/>
    <property type="match status" value="1"/>
</dbReference>
<feature type="domain" description="PurM-like N-terminal" evidence="5">
    <location>
        <begin position="428"/>
        <end position="484"/>
    </location>
</feature>
<comment type="caution">
    <text evidence="7">The sequence shown here is derived from an EMBL/GenBank/DDBJ whole genome shotgun (WGS) entry which is preliminary data.</text>
</comment>
<dbReference type="InterPro" id="IPR036921">
    <property type="entry name" value="PurM-like_N_sf"/>
</dbReference>
<reference evidence="7" key="2">
    <citation type="journal article" date="2021" name="Genome Biol. Evol.">
        <title>Developing a high-quality reference genome for a parasitic bivalve with doubly uniparental inheritance (Bivalvia: Unionida).</title>
        <authorList>
            <person name="Smith C.H."/>
        </authorList>
    </citation>
    <scope>NUCLEOTIDE SEQUENCE</scope>
    <source>
        <strain evidence="7">CHS0354</strain>
        <tissue evidence="7">Mantle</tissue>
    </source>
</reference>
<dbReference type="InterPro" id="IPR036188">
    <property type="entry name" value="FAD/NAD-bd_sf"/>
</dbReference>
<evidence type="ECO:0000313" key="7">
    <source>
        <dbReference type="EMBL" id="KAK3584239.1"/>
    </source>
</evidence>
<dbReference type="InterPro" id="IPR016188">
    <property type="entry name" value="PurM-like_N"/>
</dbReference>